<dbReference type="PROSITE" id="PS01124">
    <property type="entry name" value="HTH_ARAC_FAMILY_2"/>
    <property type="match status" value="1"/>
</dbReference>
<evidence type="ECO:0000256" key="2">
    <source>
        <dbReference type="ARBA" id="ARBA00023125"/>
    </source>
</evidence>
<organism evidence="5 6">
    <name type="scientific">Siphonobacter curvatus</name>
    <dbReference type="NCBI Taxonomy" id="2094562"/>
    <lineage>
        <taxon>Bacteria</taxon>
        <taxon>Pseudomonadati</taxon>
        <taxon>Bacteroidota</taxon>
        <taxon>Cytophagia</taxon>
        <taxon>Cytophagales</taxon>
        <taxon>Cytophagaceae</taxon>
        <taxon>Siphonobacter</taxon>
    </lineage>
</organism>
<dbReference type="EMBL" id="PTRA01000002">
    <property type="protein sequence ID" value="PQA56954.1"/>
    <property type="molecule type" value="Genomic_DNA"/>
</dbReference>
<gene>
    <name evidence="5" type="ORF">C5O19_16610</name>
</gene>
<dbReference type="Proteomes" id="UP000239590">
    <property type="component" value="Unassembled WGS sequence"/>
</dbReference>
<dbReference type="PANTHER" id="PTHR46796:SF15">
    <property type="entry name" value="BLL1074 PROTEIN"/>
    <property type="match status" value="1"/>
</dbReference>
<dbReference type="InterPro" id="IPR018060">
    <property type="entry name" value="HTH_AraC"/>
</dbReference>
<keyword evidence="3" id="KW-0804">Transcription</keyword>
<dbReference type="Pfam" id="PF20240">
    <property type="entry name" value="DUF6597"/>
    <property type="match status" value="1"/>
</dbReference>
<dbReference type="RefSeq" id="WP_104714529.1">
    <property type="nucleotide sequence ID" value="NZ_PTRA01000002.1"/>
</dbReference>
<protein>
    <submittedName>
        <fullName evidence="5">Transcriptional regulator</fullName>
    </submittedName>
</protein>
<dbReference type="Gene3D" id="1.10.10.60">
    <property type="entry name" value="Homeodomain-like"/>
    <property type="match status" value="1"/>
</dbReference>
<dbReference type="InterPro" id="IPR050204">
    <property type="entry name" value="AraC_XylS_family_regulators"/>
</dbReference>
<evidence type="ECO:0000313" key="6">
    <source>
        <dbReference type="Proteomes" id="UP000239590"/>
    </source>
</evidence>
<feature type="domain" description="HTH araC/xylS-type" evidence="4">
    <location>
        <begin position="143"/>
        <end position="238"/>
    </location>
</feature>
<dbReference type="OrthoDB" id="635259at2"/>
<evidence type="ECO:0000256" key="1">
    <source>
        <dbReference type="ARBA" id="ARBA00023015"/>
    </source>
</evidence>
<dbReference type="InterPro" id="IPR046532">
    <property type="entry name" value="DUF6597"/>
</dbReference>
<evidence type="ECO:0000313" key="5">
    <source>
        <dbReference type="EMBL" id="PQA56954.1"/>
    </source>
</evidence>
<evidence type="ECO:0000259" key="4">
    <source>
        <dbReference type="PROSITE" id="PS01124"/>
    </source>
</evidence>
<dbReference type="GO" id="GO:0003700">
    <property type="term" value="F:DNA-binding transcription factor activity"/>
    <property type="evidence" value="ECO:0007669"/>
    <property type="project" value="InterPro"/>
</dbReference>
<dbReference type="AlphaFoldDB" id="A0A2S7IK68"/>
<proteinExistence type="predicted"/>
<accession>A0A2S7IK68</accession>
<keyword evidence="1" id="KW-0805">Transcription regulation</keyword>
<dbReference type="SMART" id="SM00342">
    <property type="entry name" value="HTH_ARAC"/>
    <property type="match status" value="1"/>
</dbReference>
<name>A0A2S7IK68_9BACT</name>
<keyword evidence="2" id="KW-0238">DNA-binding</keyword>
<comment type="caution">
    <text evidence="5">The sequence shown here is derived from an EMBL/GenBank/DDBJ whole genome shotgun (WGS) entry which is preliminary data.</text>
</comment>
<reference evidence="6" key="1">
    <citation type="submission" date="2018-02" db="EMBL/GenBank/DDBJ databases">
        <title>Genome sequencing of Solimonas sp. HR-BB.</title>
        <authorList>
            <person name="Lee Y."/>
            <person name="Jeon C.O."/>
        </authorList>
    </citation>
    <scope>NUCLEOTIDE SEQUENCE [LARGE SCALE GENOMIC DNA]</scope>
    <source>
        <strain evidence="6">HR-U</strain>
    </source>
</reference>
<dbReference type="GO" id="GO:0043565">
    <property type="term" value="F:sequence-specific DNA binding"/>
    <property type="evidence" value="ECO:0007669"/>
    <property type="project" value="InterPro"/>
</dbReference>
<sequence length="252" mass="28917">MSTYGLTYQFRKPDGSLSTFVESFWMLEQSSEHKLPVIVVPDGRVDILFSVTPAGAVQAMLRGLDTEPGKGDLSPGTRMFAVSLNLLAVEYVLGESVATLLNTGRSLPAGFWEIQSEDLQDFTSFCFRVSESIERRIQPNPDSRKQQLFELLYESRGDISVEELARRVTWNRRQINRYFTQWFGLPLKTYSTILRFRASFEHLRQGKLFPEENFTDQAHFIREVKKFAGVVPKELSKNVEDRFIQFSTLPAV</sequence>
<dbReference type="PANTHER" id="PTHR46796">
    <property type="entry name" value="HTH-TYPE TRANSCRIPTIONAL ACTIVATOR RHAS-RELATED"/>
    <property type="match status" value="1"/>
</dbReference>
<evidence type="ECO:0000256" key="3">
    <source>
        <dbReference type="ARBA" id="ARBA00023163"/>
    </source>
</evidence>
<keyword evidence="6" id="KW-1185">Reference proteome</keyword>